<dbReference type="PANTHER" id="PTHR23509:SF10">
    <property type="entry name" value="LD21067P"/>
    <property type="match status" value="1"/>
</dbReference>
<dbReference type="STRING" id="40149.A0A0E0FDG5"/>
<dbReference type="GO" id="GO:0005737">
    <property type="term" value="C:cytoplasm"/>
    <property type="evidence" value="ECO:0007669"/>
    <property type="project" value="TreeGrafter"/>
</dbReference>
<proteinExistence type="predicted"/>
<reference evidence="2" key="2">
    <citation type="submission" date="2018-05" db="EMBL/GenBank/DDBJ databases">
        <title>OmerRS3 (Oryza meridionalis Reference Sequence Version 3).</title>
        <authorList>
            <person name="Zhang J."/>
            <person name="Kudrna D."/>
            <person name="Lee S."/>
            <person name="Talag J."/>
            <person name="Welchert J."/>
            <person name="Wing R.A."/>
        </authorList>
    </citation>
    <scope>NUCLEOTIDE SEQUENCE [LARGE SCALE GENOMIC DNA]</scope>
    <source>
        <strain evidence="2">cv. OR44</strain>
    </source>
</reference>
<evidence type="ECO:0000256" key="1">
    <source>
        <dbReference type="SAM" id="MobiDB-lite"/>
    </source>
</evidence>
<dbReference type="Gramene" id="OMERI12G11760.1">
    <property type="protein sequence ID" value="OMERI12G11760.1"/>
    <property type="gene ID" value="OMERI12G11760"/>
</dbReference>
<dbReference type="InterPro" id="IPR058055">
    <property type="entry name" value="PA-PLA1"/>
</dbReference>
<sequence>MGRKRRARVSRDGDGGGGGGGEEQQEEEEPTPAAAESKSLYEVAPGGANGGVSPDSLRNTPSNISRLEDAIEHCAARRKYLARTKSPSDGEDVDLMRRHCFPVYWNGENRRVLRGHWFARKGGLDWIPLREDVSEQLELAYNCQVVGCRYFWYISSLLQLQLYAPASHAYASSLSSE</sequence>
<reference evidence="2" key="1">
    <citation type="submission" date="2015-04" db="UniProtKB">
        <authorList>
            <consortium name="EnsemblPlants"/>
        </authorList>
    </citation>
    <scope>IDENTIFICATION</scope>
</reference>
<dbReference type="Proteomes" id="UP000008021">
    <property type="component" value="Chromosome 12"/>
</dbReference>
<protein>
    <submittedName>
        <fullName evidence="2">Uncharacterized protein</fullName>
    </submittedName>
</protein>
<evidence type="ECO:0000313" key="2">
    <source>
        <dbReference type="EnsemblPlants" id="OMERI12G11760.1"/>
    </source>
</evidence>
<accession>A0A0E0FDG5</accession>
<dbReference type="EnsemblPlants" id="OMERI12G11760.1">
    <property type="protein sequence ID" value="OMERI12G11760.1"/>
    <property type="gene ID" value="OMERI12G11760"/>
</dbReference>
<dbReference type="PANTHER" id="PTHR23509">
    <property type="entry name" value="PA-PL1 PHOSPHOLIPASE FAMILY"/>
    <property type="match status" value="1"/>
</dbReference>
<keyword evidence="3" id="KW-1185">Reference proteome</keyword>
<dbReference type="AlphaFoldDB" id="A0A0E0FDG5"/>
<feature type="region of interest" description="Disordered" evidence="1">
    <location>
        <begin position="1"/>
        <end position="62"/>
    </location>
</feature>
<evidence type="ECO:0000313" key="3">
    <source>
        <dbReference type="Proteomes" id="UP000008021"/>
    </source>
</evidence>
<organism evidence="2">
    <name type="scientific">Oryza meridionalis</name>
    <dbReference type="NCBI Taxonomy" id="40149"/>
    <lineage>
        <taxon>Eukaryota</taxon>
        <taxon>Viridiplantae</taxon>
        <taxon>Streptophyta</taxon>
        <taxon>Embryophyta</taxon>
        <taxon>Tracheophyta</taxon>
        <taxon>Spermatophyta</taxon>
        <taxon>Magnoliopsida</taxon>
        <taxon>Liliopsida</taxon>
        <taxon>Poales</taxon>
        <taxon>Poaceae</taxon>
        <taxon>BOP clade</taxon>
        <taxon>Oryzoideae</taxon>
        <taxon>Oryzeae</taxon>
        <taxon>Oryzinae</taxon>
        <taxon>Oryza</taxon>
    </lineage>
</organism>
<dbReference type="GO" id="GO:0004620">
    <property type="term" value="F:phospholipase activity"/>
    <property type="evidence" value="ECO:0007669"/>
    <property type="project" value="TreeGrafter"/>
</dbReference>
<dbReference type="HOGENOM" id="CLU_1698291_0_0_1"/>
<name>A0A0E0FDG5_9ORYZ</name>